<dbReference type="InterPro" id="IPR018951">
    <property type="entry name" value="Fumarase_C_C"/>
</dbReference>
<evidence type="ECO:0000313" key="7">
    <source>
        <dbReference type="EMBL" id="ANP40374.1"/>
    </source>
</evidence>
<dbReference type="HAMAP" id="MF_00743">
    <property type="entry name" value="FumaraseC"/>
    <property type="match status" value="1"/>
</dbReference>
<dbReference type="InterPro" id="IPR024083">
    <property type="entry name" value="Fumarase/histidase_N"/>
</dbReference>
<dbReference type="GO" id="GO:0006108">
    <property type="term" value="P:malate metabolic process"/>
    <property type="evidence" value="ECO:0007669"/>
    <property type="project" value="TreeGrafter"/>
</dbReference>
<dbReference type="FunFam" id="1.10.40.30:FF:000002">
    <property type="entry name" value="Fumarate hydratase class II"/>
    <property type="match status" value="1"/>
</dbReference>
<dbReference type="OrthoDB" id="9802809at2"/>
<comment type="similarity">
    <text evidence="1 4">Belongs to the class-II fumarase/aspartase family. Fumarase subfamily.</text>
</comment>
<gene>
    <name evidence="4" type="primary">fumC</name>
    <name evidence="7" type="ORF">K529_006310</name>
</gene>
<dbReference type="InterPro" id="IPR005677">
    <property type="entry name" value="Fum_hydII"/>
</dbReference>
<dbReference type="UniPathway" id="UPA00223">
    <property type="reaction ID" value="UER01007"/>
</dbReference>
<feature type="active site" description="Proton donor/acceptor" evidence="4">
    <location>
        <position position="188"/>
    </location>
</feature>
<dbReference type="InterPro" id="IPR008948">
    <property type="entry name" value="L-Aspartase-like"/>
</dbReference>
<feature type="binding site" description="in site B" evidence="4">
    <location>
        <begin position="129"/>
        <end position="132"/>
    </location>
    <ligand>
        <name>substrate</name>
    </ligand>
</feature>
<keyword evidence="3 4" id="KW-0456">Lyase</keyword>
<dbReference type="SUPFAM" id="SSF48557">
    <property type="entry name" value="L-aspartase-like"/>
    <property type="match status" value="1"/>
</dbReference>
<comment type="miscellaneous">
    <text evidence="4">There are 2 substrate-binding sites: the catalytic A site, and the non-catalytic B site that may play a role in the transfer of substrate or product between the active site and the solvent. Alternatively, the B site may bind allosteric effectors.</text>
</comment>
<protein>
    <recommendedName>
        <fullName evidence="4">Fumarate hydratase class II</fullName>
        <shortName evidence="4">Fumarase C</shortName>
        <ecNumber evidence="4">4.2.1.2</ecNumber>
    </recommendedName>
    <alternativeName>
        <fullName evidence="4">Aerobic fumarase</fullName>
    </alternativeName>
    <alternativeName>
        <fullName evidence="4">Iron-independent fumarase</fullName>
    </alternativeName>
</protein>
<comment type="subcellular location">
    <subcellularLocation>
        <location evidence="4">Cytoplasm</location>
    </subcellularLocation>
</comment>
<feature type="site" description="Important for catalytic activity" evidence="4">
    <location>
        <position position="331"/>
    </location>
</feature>
<dbReference type="Gene3D" id="1.10.40.30">
    <property type="entry name" value="Fumarase/aspartase (C-terminal domain)"/>
    <property type="match status" value="1"/>
</dbReference>
<accession>A0A1B1A196</accession>
<dbReference type="PANTHER" id="PTHR11444">
    <property type="entry name" value="ASPARTATEAMMONIA/ARGININOSUCCINATE/ADENYLOSUCCINATE LYASE"/>
    <property type="match status" value="1"/>
</dbReference>
<feature type="domain" description="Fumarase C C-terminal" evidence="6">
    <location>
        <begin position="408"/>
        <end position="460"/>
    </location>
</feature>
<reference evidence="7 8" key="1">
    <citation type="journal article" date="2016" name="ISME J.">
        <title>Global occurrence and heterogeneity of the Roseobacter-clade species Ruegeria mobilis.</title>
        <authorList>
            <person name="Sonnenschein E."/>
            <person name="Gram L."/>
        </authorList>
    </citation>
    <scope>NUCLEOTIDE SEQUENCE [LARGE SCALE GENOMIC DNA]</scope>
    <source>
        <strain evidence="7 8">F1926</strain>
    </source>
</reference>
<dbReference type="Gene3D" id="1.10.275.10">
    <property type="entry name" value="Fumarase/aspartase (N-terminal domain)"/>
    <property type="match status" value="1"/>
</dbReference>
<feature type="active site" evidence="4">
    <location>
        <position position="318"/>
    </location>
</feature>
<dbReference type="PROSITE" id="PS00163">
    <property type="entry name" value="FUMARATE_LYASES"/>
    <property type="match status" value="1"/>
</dbReference>
<dbReference type="FunFam" id="1.20.200.10:FF:000001">
    <property type="entry name" value="Fumarate hydratase, mitochondrial"/>
    <property type="match status" value="1"/>
</dbReference>
<dbReference type="GO" id="GO:0004333">
    <property type="term" value="F:fumarate hydratase activity"/>
    <property type="evidence" value="ECO:0007669"/>
    <property type="project" value="UniProtKB-UniRule"/>
</dbReference>
<dbReference type="PRINTS" id="PR00149">
    <property type="entry name" value="FUMRATELYASE"/>
</dbReference>
<name>A0A1B1A196_9RHOB</name>
<dbReference type="Gene3D" id="1.20.200.10">
    <property type="entry name" value="Fumarase/aspartase (Central domain)"/>
    <property type="match status" value="1"/>
</dbReference>
<dbReference type="AlphaFoldDB" id="A0A1B1A196"/>
<dbReference type="InterPro" id="IPR022761">
    <property type="entry name" value="Fumarate_lyase_N"/>
</dbReference>
<dbReference type="KEGG" id="rmb:K529_006310"/>
<comment type="catalytic activity">
    <reaction evidence="4">
        <text>(S)-malate = fumarate + H2O</text>
        <dbReference type="Rhea" id="RHEA:12460"/>
        <dbReference type="ChEBI" id="CHEBI:15377"/>
        <dbReference type="ChEBI" id="CHEBI:15589"/>
        <dbReference type="ChEBI" id="CHEBI:29806"/>
        <dbReference type="EC" id="4.2.1.2"/>
    </reaction>
</comment>
<comment type="function">
    <text evidence="4">Involved in the TCA cycle. Catalyzes the stereospecific interconversion of fumarate to L-malate.</text>
</comment>
<keyword evidence="2 4" id="KW-0816">Tricarboxylic acid cycle</keyword>
<dbReference type="EC" id="4.2.1.2" evidence="4"/>
<dbReference type="PANTHER" id="PTHR11444:SF1">
    <property type="entry name" value="FUMARATE HYDRATASE, MITOCHONDRIAL"/>
    <property type="match status" value="1"/>
</dbReference>
<evidence type="ECO:0000256" key="4">
    <source>
        <dbReference type="HAMAP-Rule" id="MF_00743"/>
    </source>
</evidence>
<dbReference type="CDD" id="cd01362">
    <property type="entry name" value="Fumarase_classII"/>
    <property type="match status" value="1"/>
</dbReference>
<dbReference type="NCBIfam" id="TIGR00979">
    <property type="entry name" value="fumC_II"/>
    <property type="match status" value="1"/>
</dbReference>
<feature type="domain" description="Fumarate lyase N-terminal" evidence="5">
    <location>
        <begin position="13"/>
        <end position="342"/>
    </location>
</feature>
<feature type="binding site" evidence="4">
    <location>
        <begin position="139"/>
        <end position="141"/>
    </location>
    <ligand>
        <name>substrate</name>
    </ligand>
</feature>
<evidence type="ECO:0000313" key="8">
    <source>
        <dbReference type="Proteomes" id="UP000013243"/>
    </source>
</evidence>
<feature type="binding site" evidence="4">
    <location>
        <position position="319"/>
    </location>
    <ligand>
        <name>substrate</name>
    </ligand>
</feature>
<dbReference type="GO" id="GO:0006099">
    <property type="term" value="P:tricarboxylic acid cycle"/>
    <property type="evidence" value="ECO:0007669"/>
    <property type="project" value="UniProtKB-UniRule"/>
</dbReference>
<dbReference type="InterPro" id="IPR000362">
    <property type="entry name" value="Fumarate_lyase_fam"/>
</dbReference>
<feature type="binding site" evidence="4">
    <location>
        <begin position="324"/>
        <end position="326"/>
    </location>
    <ligand>
        <name>substrate</name>
    </ligand>
</feature>
<evidence type="ECO:0000256" key="2">
    <source>
        <dbReference type="ARBA" id="ARBA00022532"/>
    </source>
</evidence>
<dbReference type="GeneID" id="28249428"/>
<dbReference type="EMBL" id="CP015230">
    <property type="protein sequence ID" value="ANP40374.1"/>
    <property type="molecule type" value="Genomic_DNA"/>
</dbReference>
<dbReference type="NCBIfam" id="NF008909">
    <property type="entry name" value="PRK12273.1"/>
    <property type="match status" value="1"/>
</dbReference>
<sequence length="465" mass="49426">MSNTRTETDSFGPLEVPSDKYWGAQTQRSIMNFPIGWEKQPVAIVRALGVIKQACAMANKASGKLDAKIGDAVIQAAGEVIEGKFDDNFPLVVWQTGSGTQSNMNSNEVIANRAIEILGGVIGSKDPVHPNDHCNMGQSSNDTFPTAMHIATAMSVRDVLVPGLTKLAEGLEAKAAEFKDIIKIGRTHTQDATPLTLGQEFGGYAHQIRQGLARVEAAMPGIYELAQGGTAVGTGLNTVEGWGEEVAANMAEITGLPFVTAPNKFEALAAHDAMVFLSGALATIAGSCYKIANDIRFLGSGPRSGLGELILPENEPGSSIMPGKVNPTQAEALTQVAAHVMGNDAAIKFAGSQGHFELNVYNPMMSYNLLQSIQLLGDAADSFTERMLNGIKANEPRIDKLMKESLMLVTALAPTIGYDNATTVAKTAHKNGTTLKEEAVKLGFVDEETFDKVVRPEQMIGPKAK</sequence>
<dbReference type="Pfam" id="PF00206">
    <property type="entry name" value="Lyase_1"/>
    <property type="match status" value="1"/>
</dbReference>
<feature type="binding site" evidence="4">
    <location>
        <begin position="98"/>
        <end position="100"/>
    </location>
    <ligand>
        <name>substrate</name>
    </ligand>
</feature>
<evidence type="ECO:0000256" key="3">
    <source>
        <dbReference type="ARBA" id="ARBA00023239"/>
    </source>
</evidence>
<feature type="binding site" evidence="4">
    <location>
        <position position="187"/>
    </location>
    <ligand>
        <name>substrate</name>
    </ligand>
</feature>
<dbReference type="Proteomes" id="UP000013243">
    <property type="component" value="Chromosome"/>
</dbReference>
<dbReference type="GO" id="GO:0006106">
    <property type="term" value="P:fumarate metabolic process"/>
    <property type="evidence" value="ECO:0007669"/>
    <property type="project" value="InterPro"/>
</dbReference>
<dbReference type="RefSeq" id="WP_005606142.1">
    <property type="nucleotide sequence ID" value="NZ_CP015230.1"/>
</dbReference>
<dbReference type="Pfam" id="PF10415">
    <property type="entry name" value="FumaraseC_C"/>
    <property type="match status" value="1"/>
</dbReference>
<dbReference type="InterPro" id="IPR020557">
    <property type="entry name" value="Fumarate_lyase_CS"/>
</dbReference>
<keyword evidence="4" id="KW-0963">Cytoplasm</keyword>
<comment type="pathway">
    <text evidence="4">Carbohydrate metabolism; tricarboxylic acid cycle; (S)-malate from fumarate: step 1/1.</text>
</comment>
<proteinExistence type="inferred from homology"/>
<comment type="subunit">
    <text evidence="4">Homotetramer.</text>
</comment>
<organism evidence="7 8">
    <name type="scientific">Tritonibacter mobilis F1926</name>
    <dbReference type="NCBI Taxonomy" id="1265309"/>
    <lineage>
        <taxon>Bacteria</taxon>
        <taxon>Pseudomonadati</taxon>
        <taxon>Pseudomonadota</taxon>
        <taxon>Alphaproteobacteria</taxon>
        <taxon>Rhodobacterales</taxon>
        <taxon>Paracoccaceae</taxon>
        <taxon>Tritonibacter</taxon>
    </lineage>
</organism>
<dbReference type="FunFam" id="1.10.275.10:FF:000001">
    <property type="entry name" value="Fumarate hydratase, mitochondrial"/>
    <property type="match status" value="1"/>
</dbReference>
<evidence type="ECO:0000256" key="1">
    <source>
        <dbReference type="ARBA" id="ARBA00009084"/>
    </source>
</evidence>
<evidence type="ECO:0000259" key="6">
    <source>
        <dbReference type="Pfam" id="PF10415"/>
    </source>
</evidence>
<dbReference type="GO" id="GO:0005737">
    <property type="term" value="C:cytoplasm"/>
    <property type="evidence" value="ECO:0007669"/>
    <property type="project" value="UniProtKB-SubCell"/>
</dbReference>
<dbReference type="PRINTS" id="PR00145">
    <property type="entry name" value="ARGSUCLYASE"/>
</dbReference>
<dbReference type="STRING" id="1265309.K529_006310"/>
<evidence type="ECO:0000259" key="5">
    <source>
        <dbReference type="Pfam" id="PF00206"/>
    </source>
</evidence>